<proteinExistence type="predicted"/>
<protein>
    <recommendedName>
        <fullName evidence="4">DUF3224 domain-containing protein</fullName>
    </recommendedName>
</protein>
<gene>
    <name evidence="2" type="ORF">LMG18101_04154</name>
</gene>
<accession>A0ABN9JPJ0</accession>
<organism evidence="2 3">
    <name type="scientific">Ralstonia flaminis</name>
    <dbReference type="NCBI Taxonomy" id="3058597"/>
    <lineage>
        <taxon>Bacteria</taxon>
        <taxon>Pseudomonadati</taxon>
        <taxon>Pseudomonadota</taxon>
        <taxon>Betaproteobacteria</taxon>
        <taxon>Burkholderiales</taxon>
        <taxon>Burkholderiaceae</taxon>
        <taxon>Ralstonia</taxon>
    </lineage>
</organism>
<evidence type="ECO:0000256" key="1">
    <source>
        <dbReference type="SAM" id="SignalP"/>
    </source>
</evidence>
<comment type="caution">
    <text evidence="2">The sequence shown here is derived from an EMBL/GenBank/DDBJ whole genome shotgun (WGS) entry which is preliminary data.</text>
</comment>
<keyword evidence="3" id="KW-1185">Reference proteome</keyword>
<sequence length="161" mass="16976">MKKIAIAVLFAVAPFAHAHDIQWRHTFHLTQSAAFEVADLPGHVVGAGEGTGLGLFPADQVATMKLSYFVDFVKSEGPFTAYETYRFANGSTLSVQRTGSTTVDARSGVATLSGKFTFVGGSGTYAGIHGGGTFVGKRLNPLAAGADQYLDYTGSYELSTQ</sequence>
<evidence type="ECO:0008006" key="4">
    <source>
        <dbReference type="Google" id="ProtNLM"/>
    </source>
</evidence>
<dbReference type="Proteomes" id="UP001189757">
    <property type="component" value="Unassembled WGS sequence"/>
</dbReference>
<dbReference type="EMBL" id="CATZLL010000015">
    <property type="protein sequence ID" value="CAJ0820056.1"/>
    <property type="molecule type" value="Genomic_DNA"/>
</dbReference>
<dbReference type="RefSeq" id="WP_316682235.1">
    <property type="nucleotide sequence ID" value="NZ_CATZLL010000015.1"/>
</dbReference>
<evidence type="ECO:0000313" key="2">
    <source>
        <dbReference type="EMBL" id="CAJ0820056.1"/>
    </source>
</evidence>
<name>A0ABN9JPJ0_9RALS</name>
<feature type="chain" id="PRO_5045312378" description="DUF3224 domain-containing protein" evidence="1">
    <location>
        <begin position="19"/>
        <end position="161"/>
    </location>
</feature>
<feature type="signal peptide" evidence="1">
    <location>
        <begin position="1"/>
        <end position="18"/>
    </location>
</feature>
<evidence type="ECO:0000313" key="3">
    <source>
        <dbReference type="Proteomes" id="UP001189757"/>
    </source>
</evidence>
<keyword evidence="1" id="KW-0732">Signal</keyword>
<reference evidence="2 3" key="1">
    <citation type="submission" date="2023-07" db="EMBL/GenBank/DDBJ databases">
        <authorList>
            <person name="Peeters C."/>
        </authorList>
    </citation>
    <scope>NUCLEOTIDE SEQUENCE [LARGE SCALE GENOMIC DNA]</scope>
    <source>
        <strain evidence="2 3">LMG 18101</strain>
    </source>
</reference>